<evidence type="ECO:0000256" key="1">
    <source>
        <dbReference type="ARBA" id="ARBA00022801"/>
    </source>
</evidence>
<dbReference type="InterPro" id="IPR000387">
    <property type="entry name" value="Tyr_Pase_dom"/>
</dbReference>
<gene>
    <name evidence="6" type="ORF">GCK72_009425</name>
</gene>
<dbReference type="GeneID" id="9825552"/>
<dbReference type="InterPro" id="IPR000340">
    <property type="entry name" value="Dual-sp_phosphatase_cat-dom"/>
</dbReference>
<evidence type="ECO:0000256" key="2">
    <source>
        <dbReference type="ARBA" id="ARBA00022912"/>
    </source>
</evidence>
<dbReference type="AlphaFoldDB" id="A0A6A5H2C6"/>
<feature type="compositionally biased region" description="Acidic residues" evidence="3">
    <location>
        <begin position="294"/>
        <end position="314"/>
    </location>
</feature>
<evidence type="ECO:0000259" key="4">
    <source>
        <dbReference type="PROSITE" id="PS50054"/>
    </source>
</evidence>
<dbReference type="FunFam" id="3.90.190.10:FF:000214">
    <property type="entry name" value="Probable tyrosine-protein phosphatase F54C8.4"/>
    <property type="match status" value="1"/>
</dbReference>
<reference evidence="6 7" key="1">
    <citation type="submission" date="2019-12" db="EMBL/GenBank/DDBJ databases">
        <title>Chromosome-level assembly of the Caenorhabditis remanei genome.</title>
        <authorList>
            <person name="Teterina A.A."/>
            <person name="Willis J.H."/>
            <person name="Phillips P.C."/>
        </authorList>
    </citation>
    <scope>NUCLEOTIDE SEQUENCE [LARGE SCALE GENOMIC DNA]</scope>
    <source>
        <strain evidence="6 7">PX506</strain>
        <tissue evidence="6">Whole organism</tissue>
    </source>
</reference>
<sequence>MVRVCRVVPKDWHKFQPLGDVIPRTRFIVFKTPINSQLSTKIFKDQRFTTNDLFRQLSERGQHLGLVVDLTDTDRYYDKEDITGLCIQYEKVNCPGRGFIERDDCVESFNQAIQEYIDKCEDPDALIGVHCTNGINRCGYLICRFLIERLGWSSHEAIDAFEQARGYSIEKGSYVMALHKAAKDSRTKQRADSDSDSSERRKKKKNKRKHQEEENNSAINEVHMINAILGELGQQSASVSGTGYQHSPTGPQTAEPSQPQQHWGFAIKRSKYAQLNQPVTNSTPPDNSATDGTPLDEEEYEEEEYEENEEEAEPEPGKGQSASSKRRARRNRMQNCMKVMARGRFHEIQAMREEIALTHGNARDL</sequence>
<dbReference type="CTD" id="9825552"/>
<dbReference type="Proteomes" id="UP000483820">
    <property type="component" value="Chromosome III"/>
</dbReference>
<dbReference type="SMART" id="SM00195">
    <property type="entry name" value="DSPc"/>
    <property type="match status" value="1"/>
</dbReference>
<feature type="compositionally biased region" description="Polar residues" evidence="3">
    <location>
        <begin position="277"/>
        <end position="291"/>
    </location>
</feature>
<dbReference type="Pfam" id="PF00782">
    <property type="entry name" value="DSPc"/>
    <property type="match status" value="1"/>
</dbReference>
<dbReference type="PROSITE" id="PS00383">
    <property type="entry name" value="TYR_PHOSPHATASE_1"/>
    <property type="match status" value="1"/>
</dbReference>
<dbReference type="InterPro" id="IPR029021">
    <property type="entry name" value="Prot-tyrosine_phosphatase-like"/>
</dbReference>
<feature type="region of interest" description="Disordered" evidence="3">
    <location>
        <begin position="277"/>
        <end position="334"/>
    </location>
</feature>
<dbReference type="GO" id="GO:0004651">
    <property type="term" value="F:polynucleotide 5'-phosphatase activity"/>
    <property type="evidence" value="ECO:0007669"/>
    <property type="project" value="TreeGrafter"/>
</dbReference>
<feature type="compositionally biased region" description="Basic residues" evidence="3">
    <location>
        <begin position="200"/>
        <end position="209"/>
    </location>
</feature>
<evidence type="ECO:0000259" key="5">
    <source>
        <dbReference type="PROSITE" id="PS50056"/>
    </source>
</evidence>
<keyword evidence="1" id="KW-0378">Hydrolase</keyword>
<accession>A0A6A5H2C6</accession>
<protein>
    <submittedName>
        <fullName evidence="6">Uncharacterized protein</fullName>
    </submittedName>
</protein>
<comment type="caution">
    <text evidence="6">The sequence shown here is derived from an EMBL/GenBank/DDBJ whole genome shotgun (WGS) entry which is preliminary data.</text>
</comment>
<feature type="compositionally biased region" description="Basic and acidic residues" evidence="3">
    <location>
        <begin position="181"/>
        <end position="199"/>
    </location>
</feature>
<proteinExistence type="predicted"/>
<organism evidence="6 7">
    <name type="scientific">Caenorhabditis remanei</name>
    <name type="common">Caenorhabditis vulgaris</name>
    <dbReference type="NCBI Taxonomy" id="31234"/>
    <lineage>
        <taxon>Eukaryota</taxon>
        <taxon>Metazoa</taxon>
        <taxon>Ecdysozoa</taxon>
        <taxon>Nematoda</taxon>
        <taxon>Chromadorea</taxon>
        <taxon>Rhabditida</taxon>
        <taxon>Rhabditina</taxon>
        <taxon>Rhabditomorpha</taxon>
        <taxon>Rhabditoidea</taxon>
        <taxon>Rhabditidae</taxon>
        <taxon>Peloderinae</taxon>
        <taxon>Caenorhabditis</taxon>
    </lineage>
</organism>
<feature type="domain" description="Tyrosine specific protein phosphatases" evidence="5">
    <location>
        <begin position="107"/>
        <end position="176"/>
    </location>
</feature>
<evidence type="ECO:0000313" key="7">
    <source>
        <dbReference type="Proteomes" id="UP000483820"/>
    </source>
</evidence>
<dbReference type="CDD" id="cd17665">
    <property type="entry name" value="DSP_DUSP11"/>
    <property type="match status" value="1"/>
</dbReference>
<dbReference type="InterPro" id="IPR020422">
    <property type="entry name" value="TYR_PHOSPHATASE_DUAL_dom"/>
</dbReference>
<dbReference type="InterPro" id="IPR051029">
    <property type="entry name" value="mRNA_Capping_Enz/RNA_Phosphat"/>
</dbReference>
<dbReference type="InterPro" id="IPR016130">
    <property type="entry name" value="Tyr_Pase_AS"/>
</dbReference>
<dbReference type="PROSITE" id="PS50056">
    <property type="entry name" value="TYR_PHOSPHATASE_2"/>
    <property type="match status" value="1"/>
</dbReference>
<dbReference type="EMBL" id="WUAV01000003">
    <property type="protein sequence ID" value="KAF1761171.1"/>
    <property type="molecule type" value="Genomic_DNA"/>
</dbReference>
<dbReference type="Gene3D" id="3.90.190.10">
    <property type="entry name" value="Protein tyrosine phosphatase superfamily"/>
    <property type="match status" value="1"/>
</dbReference>
<name>A0A6A5H2C6_CAERE</name>
<dbReference type="PROSITE" id="PS50054">
    <property type="entry name" value="TYR_PHOSPHATASE_DUAL"/>
    <property type="match status" value="1"/>
</dbReference>
<dbReference type="SUPFAM" id="SSF52799">
    <property type="entry name" value="(Phosphotyrosine protein) phosphatases II"/>
    <property type="match status" value="1"/>
</dbReference>
<evidence type="ECO:0000313" key="6">
    <source>
        <dbReference type="EMBL" id="KAF1761171.1"/>
    </source>
</evidence>
<dbReference type="KEGG" id="crq:GCK72_009425"/>
<dbReference type="PANTHER" id="PTHR10367">
    <property type="entry name" value="MRNA-CAPPING ENZYME"/>
    <property type="match status" value="1"/>
</dbReference>
<feature type="region of interest" description="Disordered" evidence="3">
    <location>
        <begin position="236"/>
        <end position="261"/>
    </location>
</feature>
<feature type="region of interest" description="Disordered" evidence="3">
    <location>
        <begin position="180"/>
        <end position="220"/>
    </location>
</feature>
<keyword evidence="2" id="KW-0904">Protein phosphatase</keyword>
<evidence type="ECO:0000256" key="3">
    <source>
        <dbReference type="SAM" id="MobiDB-lite"/>
    </source>
</evidence>
<dbReference type="GO" id="GO:0004721">
    <property type="term" value="F:phosphoprotein phosphatase activity"/>
    <property type="evidence" value="ECO:0007669"/>
    <property type="project" value="UniProtKB-KW"/>
</dbReference>
<dbReference type="RefSeq" id="XP_003112878.2">
    <property type="nucleotide sequence ID" value="XM_003112830.2"/>
</dbReference>
<dbReference type="PANTHER" id="PTHR10367:SF27">
    <property type="entry name" value="TYROSINE-PROTEIN PHOSPHATASE F54C8.4-RELATED"/>
    <property type="match status" value="1"/>
</dbReference>
<feature type="domain" description="Tyrosine-protein phosphatase" evidence="4">
    <location>
        <begin position="16"/>
        <end position="191"/>
    </location>
</feature>